<reference evidence="1 2" key="1">
    <citation type="submission" date="2018-01" db="EMBL/GenBank/DDBJ databases">
        <title>Comparison of the Chinese Bamboo Partridge and Red Junglefowl genome sequences highlights the importance of demography in genome evolution.</title>
        <authorList>
            <person name="Tiley G.P."/>
            <person name="Kimball R.T."/>
            <person name="Braun E.L."/>
            <person name="Burleigh J.G."/>
        </authorList>
    </citation>
    <scope>NUCLEOTIDE SEQUENCE [LARGE SCALE GENOMIC DNA]</scope>
    <source>
        <strain evidence="1">RTK389</strain>
        <tissue evidence="1">Blood</tissue>
    </source>
</reference>
<dbReference type="EMBL" id="PPHD01032699">
    <property type="protein sequence ID" value="POI25693.1"/>
    <property type="molecule type" value="Genomic_DNA"/>
</dbReference>
<evidence type="ECO:0000313" key="2">
    <source>
        <dbReference type="Proteomes" id="UP000237246"/>
    </source>
</evidence>
<feature type="non-terminal residue" evidence="1">
    <location>
        <position position="1"/>
    </location>
</feature>
<organism evidence="1 2">
    <name type="scientific">Bambusicola thoracicus</name>
    <name type="common">Chinese bamboo-partridge</name>
    <name type="synonym">Perdix thoracica</name>
    <dbReference type="NCBI Taxonomy" id="9083"/>
    <lineage>
        <taxon>Eukaryota</taxon>
        <taxon>Metazoa</taxon>
        <taxon>Chordata</taxon>
        <taxon>Craniata</taxon>
        <taxon>Vertebrata</taxon>
        <taxon>Euteleostomi</taxon>
        <taxon>Archelosauria</taxon>
        <taxon>Archosauria</taxon>
        <taxon>Dinosauria</taxon>
        <taxon>Saurischia</taxon>
        <taxon>Theropoda</taxon>
        <taxon>Coelurosauria</taxon>
        <taxon>Aves</taxon>
        <taxon>Neognathae</taxon>
        <taxon>Galloanserae</taxon>
        <taxon>Galliformes</taxon>
        <taxon>Phasianidae</taxon>
        <taxon>Perdicinae</taxon>
        <taxon>Bambusicola</taxon>
    </lineage>
</organism>
<comment type="caution">
    <text evidence="1">The sequence shown here is derived from an EMBL/GenBank/DDBJ whole genome shotgun (WGS) entry which is preliminary data.</text>
</comment>
<sequence length="116" mass="12714">SSVCAVLYRYAYVLACVYVATHRHVFSQVSKARRNLFCSSFVANALQSRRAVCTAWISAHRSPSVCLISYSKSQTASESISSPRAKSCLCITGCAVTSPLGKMQFLTHWDSSSPRL</sequence>
<protein>
    <submittedName>
        <fullName evidence="1">Uncharacterized protein</fullName>
    </submittedName>
</protein>
<dbReference type="Proteomes" id="UP000237246">
    <property type="component" value="Unassembled WGS sequence"/>
</dbReference>
<evidence type="ECO:0000313" key="1">
    <source>
        <dbReference type="EMBL" id="POI25693.1"/>
    </source>
</evidence>
<dbReference type="AlphaFoldDB" id="A0A2P4SNJ4"/>
<keyword evidence="2" id="KW-1185">Reference proteome</keyword>
<name>A0A2P4SNJ4_BAMTH</name>
<gene>
    <name evidence="1" type="ORF">CIB84_010556</name>
</gene>
<proteinExistence type="predicted"/>
<accession>A0A2P4SNJ4</accession>